<dbReference type="Proteomes" id="UP001497482">
    <property type="component" value="Chromosome 9"/>
</dbReference>
<proteinExistence type="predicted"/>
<evidence type="ECO:0000313" key="3">
    <source>
        <dbReference type="Proteomes" id="UP001497482"/>
    </source>
</evidence>
<feature type="region of interest" description="Disordered" evidence="1">
    <location>
        <begin position="1"/>
        <end position="21"/>
    </location>
</feature>
<keyword evidence="3" id="KW-1185">Reference proteome</keyword>
<organism evidence="2 3">
    <name type="scientific">Knipowitschia caucasica</name>
    <name type="common">Caucasian dwarf goby</name>
    <name type="synonym">Pomatoschistus caucasicus</name>
    <dbReference type="NCBI Taxonomy" id="637954"/>
    <lineage>
        <taxon>Eukaryota</taxon>
        <taxon>Metazoa</taxon>
        <taxon>Chordata</taxon>
        <taxon>Craniata</taxon>
        <taxon>Vertebrata</taxon>
        <taxon>Euteleostomi</taxon>
        <taxon>Actinopterygii</taxon>
        <taxon>Neopterygii</taxon>
        <taxon>Teleostei</taxon>
        <taxon>Neoteleostei</taxon>
        <taxon>Acanthomorphata</taxon>
        <taxon>Gobiaria</taxon>
        <taxon>Gobiiformes</taxon>
        <taxon>Gobioidei</taxon>
        <taxon>Gobiidae</taxon>
        <taxon>Gobiinae</taxon>
        <taxon>Knipowitschia</taxon>
    </lineage>
</organism>
<gene>
    <name evidence="2" type="ORF">KC01_LOCUS41747</name>
</gene>
<reference evidence="2 3" key="1">
    <citation type="submission" date="2024-04" db="EMBL/GenBank/DDBJ databases">
        <authorList>
            <person name="Waldvogel A.-M."/>
            <person name="Schoenle A."/>
        </authorList>
    </citation>
    <scope>NUCLEOTIDE SEQUENCE [LARGE SCALE GENOMIC DNA]</scope>
</reference>
<dbReference type="AlphaFoldDB" id="A0AAV2MQW1"/>
<feature type="compositionally biased region" description="Basic and acidic residues" evidence="1">
    <location>
        <begin position="1"/>
        <end position="15"/>
    </location>
</feature>
<evidence type="ECO:0000313" key="2">
    <source>
        <dbReference type="EMBL" id="CAL1615881.1"/>
    </source>
</evidence>
<name>A0AAV2MQW1_KNICA</name>
<protein>
    <submittedName>
        <fullName evidence="2">Uncharacterized protein</fullName>
    </submittedName>
</protein>
<dbReference type="EMBL" id="OZ035831">
    <property type="protein sequence ID" value="CAL1615881.1"/>
    <property type="molecule type" value="Genomic_DNA"/>
</dbReference>
<accession>A0AAV2MQW1</accession>
<sequence>MRSESAQRKSGRDNAEPCGAQLPLSLPCVNLSGETEVAMLGQSLYIKSRGPGQLTLVWEMGGDKRGGSWESPNLIDHIQHEEDFHKGLSTEERHA</sequence>
<evidence type="ECO:0000256" key="1">
    <source>
        <dbReference type="SAM" id="MobiDB-lite"/>
    </source>
</evidence>